<name>A0ABP1JU12_9EUKA</name>
<organism evidence="1 2">
    <name type="scientific">Hexamita inflata</name>
    <dbReference type="NCBI Taxonomy" id="28002"/>
    <lineage>
        <taxon>Eukaryota</taxon>
        <taxon>Metamonada</taxon>
        <taxon>Diplomonadida</taxon>
        <taxon>Hexamitidae</taxon>
        <taxon>Hexamitinae</taxon>
        <taxon>Hexamita</taxon>
    </lineage>
</organism>
<dbReference type="EMBL" id="CAXDID020000168">
    <property type="protein sequence ID" value="CAL6046481.1"/>
    <property type="molecule type" value="Genomic_DNA"/>
</dbReference>
<comment type="caution">
    <text evidence="1">The sequence shown here is derived from an EMBL/GenBank/DDBJ whole genome shotgun (WGS) entry which is preliminary data.</text>
</comment>
<accession>A0ABP1JU12</accession>
<reference evidence="1 2" key="1">
    <citation type="submission" date="2024-07" db="EMBL/GenBank/DDBJ databases">
        <authorList>
            <person name="Akdeniz Z."/>
        </authorList>
    </citation>
    <scope>NUCLEOTIDE SEQUENCE [LARGE SCALE GENOMIC DNA]</scope>
</reference>
<keyword evidence="2" id="KW-1185">Reference proteome</keyword>
<gene>
    <name evidence="1" type="ORF">HINF_LOCUS41746</name>
</gene>
<protein>
    <submittedName>
        <fullName evidence="1">Hypothetical_protein</fullName>
    </submittedName>
</protein>
<evidence type="ECO:0000313" key="2">
    <source>
        <dbReference type="Proteomes" id="UP001642409"/>
    </source>
</evidence>
<sequence>MINTNYNSRLHASLEVFLHYFVIHFLQFLIQVHSLDIFDCFINISEFVVILQQELEYEQIYEWVLEAPAHDLEKALNLVAAHVLEPDLNAEHFKQIRFSFQQGLNDANTSLLLITEEESYLVKTGFYKSFLEMLIEMSDINAIVRKDSDALD</sequence>
<proteinExistence type="predicted"/>
<dbReference type="Proteomes" id="UP001642409">
    <property type="component" value="Unassembled WGS sequence"/>
</dbReference>
<evidence type="ECO:0000313" key="1">
    <source>
        <dbReference type="EMBL" id="CAL6046481.1"/>
    </source>
</evidence>